<evidence type="ECO:0000313" key="2">
    <source>
        <dbReference type="EMBL" id="MEM0541498.1"/>
    </source>
</evidence>
<evidence type="ECO:0000256" key="1">
    <source>
        <dbReference type="SAM" id="Phobius"/>
    </source>
</evidence>
<reference evidence="2 3" key="1">
    <citation type="submission" date="2024-03" db="EMBL/GenBank/DDBJ databases">
        <title>Two novel species of the genus Flavobacterium exhibiting potentially degradation of complex polysaccharides.</title>
        <authorList>
            <person name="Lian X."/>
        </authorList>
    </citation>
    <scope>NUCLEOTIDE SEQUENCE [LARGE SCALE GENOMIC DNA]</scope>
    <source>
        <strain evidence="3">j3</strain>
    </source>
</reference>
<gene>
    <name evidence="2" type="ORF">WFZ85_02615</name>
</gene>
<dbReference type="Proteomes" id="UP001460072">
    <property type="component" value="Unassembled WGS sequence"/>
</dbReference>
<organism evidence="2 3">
    <name type="scientific">Flavobacterium aureirubrum</name>
    <dbReference type="NCBI Taxonomy" id="3133147"/>
    <lineage>
        <taxon>Bacteria</taxon>
        <taxon>Pseudomonadati</taxon>
        <taxon>Bacteroidota</taxon>
        <taxon>Flavobacteriia</taxon>
        <taxon>Flavobacteriales</taxon>
        <taxon>Flavobacteriaceae</taxon>
        <taxon>Flavobacterium</taxon>
    </lineage>
</organism>
<keyword evidence="3" id="KW-1185">Reference proteome</keyword>
<dbReference type="EMBL" id="JBCGDO010000002">
    <property type="protein sequence ID" value="MEM0541498.1"/>
    <property type="molecule type" value="Genomic_DNA"/>
</dbReference>
<feature type="transmembrane region" description="Helical" evidence="1">
    <location>
        <begin position="300"/>
        <end position="320"/>
    </location>
</feature>
<protein>
    <recommendedName>
        <fullName evidence="4">Polysaccharide chain length determinant N-terminal domain-containing protein</fullName>
    </recommendedName>
</protein>
<keyword evidence="1" id="KW-0812">Transmembrane</keyword>
<proteinExistence type="predicted"/>
<keyword evidence="1" id="KW-0472">Membrane</keyword>
<name>A0ABU9N1V0_9FLAO</name>
<keyword evidence="1" id="KW-1133">Transmembrane helix</keyword>
<comment type="caution">
    <text evidence="2">The sequence shown here is derived from an EMBL/GenBank/DDBJ whole genome shotgun (WGS) entry which is preliminary data.</text>
</comment>
<sequence length="329" mass="37902">MSATPQNNQDNQEIDLSQISKKIGDFFENISTSVFKVFLFFKRNILWVGILFVLGAALGFYMDKTTKLYDNQIIVAPNFGSADYLYAKVDLINSKIENSDTVFLRDVVGIKKTLNLKKISIQPIIDVYKFVENREKDNNFELLKLMAEDGDIKKIINDETTSKNYPFHEISFVTLNETTNQETVEPILKFLNDSKYYSVIQKQYIENIKIKMVENDSIISQINAILNTFSNTTNSSQKSDKLVYYNENSQLADVLKTKNDLVYEQGSRRLDLINLDKIIKDDSITLNIRNTKSVKGKMKLVLPVFFIALFVLAGFLKSYYRRQMAKLNS</sequence>
<dbReference type="RefSeq" id="WP_342694729.1">
    <property type="nucleotide sequence ID" value="NZ_JBCGDO010000002.1"/>
</dbReference>
<accession>A0ABU9N1V0</accession>
<evidence type="ECO:0008006" key="4">
    <source>
        <dbReference type="Google" id="ProtNLM"/>
    </source>
</evidence>
<feature type="transmembrane region" description="Helical" evidence="1">
    <location>
        <begin position="45"/>
        <end position="62"/>
    </location>
</feature>
<evidence type="ECO:0000313" key="3">
    <source>
        <dbReference type="Proteomes" id="UP001460072"/>
    </source>
</evidence>